<sequence length="112" mass="12938">MLASGLNPHWPPSCLQRVQSGLPVLTSLSLWPRRVCRVSRSKSHTDNWDLCQYMHPEFCGCELWKYCLETEALRKKEFASKAESLVPHKILGCLLKKSLSGRNVCYQKLYKK</sequence>
<protein>
    <submittedName>
        <fullName evidence="1">Uncharacterized protein</fullName>
    </submittedName>
</protein>
<accession>A0ABN8YL65</accession>
<dbReference type="Proteomes" id="UP001176941">
    <property type="component" value="Chromosome 20"/>
</dbReference>
<evidence type="ECO:0000313" key="1">
    <source>
        <dbReference type="EMBL" id="CAI9162308.1"/>
    </source>
</evidence>
<proteinExistence type="predicted"/>
<organism evidence="1 2">
    <name type="scientific">Rangifer tarandus platyrhynchus</name>
    <name type="common">Svalbard reindeer</name>
    <dbReference type="NCBI Taxonomy" id="3082113"/>
    <lineage>
        <taxon>Eukaryota</taxon>
        <taxon>Metazoa</taxon>
        <taxon>Chordata</taxon>
        <taxon>Craniata</taxon>
        <taxon>Vertebrata</taxon>
        <taxon>Euteleostomi</taxon>
        <taxon>Mammalia</taxon>
        <taxon>Eutheria</taxon>
        <taxon>Laurasiatheria</taxon>
        <taxon>Artiodactyla</taxon>
        <taxon>Ruminantia</taxon>
        <taxon>Pecora</taxon>
        <taxon>Cervidae</taxon>
        <taxon>Odocoileinae</taxon>
        <taxon>Rangifer</taxon>
    </lineage>
</organism>
<name>A0ABN8YL65_RANTA</name>
<reference evidence="1" key="1">
    <citation type="submission" date="2023-04" db="EMBL/GenBank/DDBJ databases">
        <authorList>
            <consortium name="ELIXIR-Norway"/>
        </authorList>
    </citation>
    <scope>NUCLEOTIDE SEQUENCE [LARGE SCALE GENOMIC DNA]</scope>
</reference>
<evidence type="ECO:0000313" key="2">
    <source>
        <dbReference type="Proteomes" id="UP001176941"/>
    </source>
</evidence>
<dbReference type="EMBL" id="OX459956">
    <property type="protein sequence ID" value="CAI9162308.1"/>
    <property type="molecule type" value="Genomic_DNA"/>
</dbReference>
<keyword evidence="2" id="KW-1185">Reference proteome</keyword>
<gene>
    <name evidence="1" type="ORF">MRATA1EN1_LOCUS11270</name>
</gene>